<dbReference type="EnsemblPlants" id="Solyc03g051590.2.1">
    <property type="protein sequence ID" value="Solyc03g051590.2.1"/>
    <property type="gene ID" value="Solyc03g051590.2"/>
</dbReference>
<reference evidence="2" key="2">
    <citation type="submission" date="2019-01" db="UniProtKB">
        <authorList>
            <consortium name="EnsemblPlants"/>
        </authorList>
    </citation>
    <scope>IDENTIFICATION</scope>
    <source>
        <strain evidence="2">cv. Heinz 1706</strain>
    </source>
</reference>
<accession>A0A3Q7G6U1</accession>
<feature type="compositionally biased region" description="Polar residues" evidence="1">
    <location>
        <begin position="60"/>
        <end position="69"/>
    </location>
</feature>
<organism evidence="2">
    <name type="scientific">Solanum lycopersicum</name>
    <name type="common">Tomato</name>
    <name type="synonym">Lycopersicon esculentum</name>
    <dbReference type="NCBI Taxonomy" id="4081"/>
    <lineage>
        <taxon>Eukaryota</taxon>
        <taxon>Viridiplantae</taxon>
        <taxon>Streptophyta</taxon>
        <taxon>Embryophyta</taxon>
        <taxon>Tracheophyta</taxon>
        <taxon>Spermatophyta</taxon>
        <taxon>Magnoliopsida</taxon>
        <taxon>eudicotyledons</taxon>
        <taxon>Gunneridae</taxon>
        <taxon>Pentapetalae</taxon>
        <taxon>asterids</taxon>
        <taxon>lamiids</taxon>
        <taxon>Solanales</taxon>
        <taxon>Solanaceae</taxon>
        <taxon>Solanoideae</taxon>
        <taxon>Solaneae</taxon>
        <taxon>Solanum</taxon>
        <taxon>Solanum subgen. Lycopersicon</taxon>
    </lineage>
</organism>
<feature type="compositionally biased region" description="Basic and acidic residues" evidence="1">
    <location>
        <begin position="116"/>
        <end position="128"/>
    </location>
</feature>
<proteinExistence type="predicted"/>
<dbReference type="Gramene" id="Solyc03g051590.2.1">
    <property type="protein sequence ID" value="Solyc03g051590.2.1"/>
    <property type="gene ID" value="Solyc03g051590.2"/>
</dbReference>
<name>A0A3Q7G6U1_SOLLC</name>
<evidence type="ECO:0000313" key="2">
    <source>
        <dbReference type="EnsemblPlants" id="Solyc03g051590.2.1"/>
    </source>
</evidence>
<reference evidence="2" key="1">
    <citation type="journal article" date="2012" name="Nature">
        <title>The tomato genome sequence provides insights into fleshy fruit evolution.</title>
        <authorList>
            <consortium name="Tomato Genome Consortium"/>
        </authorList>
    </citation>
    <scope>NUCLEOTIDE SEQUENCE [LARGE SCALE GENOMIC DNA]</scope>
    <source>
        <strain evidence="2">cv. Heinz 1706</strain>
    </source>
</reference>
<dbReference type="Proteomes" id="UP000004994">
    <property type="component" value="Chromosome 3"/>
</dbReference>
<dbReference type="PaxDb" id="4081-Solyc03g051590.1.1"/>
<dbReference type="InParanoid" id="A0A3Q7G6U1"/>
<evidence type="ECO:0000313" key="3">
    <source>
        <dbReference type="Proteomes" id="UP000004994"/>
    </source>
</evidence>
<keyword evidence="3" id="KW-1185">Reference proteome</keyword>
<evidence type="ECO:0000256" key="1">
    <source>
        <dbReference type="SAM" id="MobiDB-lite"/>
    </source>
</evidence>
<protein>
    <submittedName>
        <fullName evidence="2">Uncharacterized protein</fullName>
    </submittedName>
</protein>
<dbReference type="AlphaFoldDB" id="A0A3Q7G6U1"/>
<feature type="compositionally biased region" description="Pro residues" evidence="1">
    <location>
        <begin position="98"/>
        <end position="110"/>
    </location>
</feature>
<dbReference type="STRING" id="4081.A0A3Q7G6U1"/>
<feature type="region of interest" description="Disordered" evidence="1">
    <location>
        <begin position="57"/>
        <end position="140"/>
    </location>
</feature>
<sequence length="140" mass="15152">GSNPIIPTYSSPLGSNEGSIEVVKLDIRDFLRNVLRENLIKLDNVWPSLVRKSLPFPSNYPASPGSSTVRAPFPPYDLFGSSSPDNSEAGLNQSAPDSPNPCEPASPPIAEPYHPLQEDGERLRELAGHKGASQPRDDSF</sequence>
<feature type="compositionally biased region" description="Polar residues" evidence="1">
    <location>
        <begin position="80"/>
        <end position="97"/>
    </location>
</feature>